<feature type="domain" description="IstB-like ATP-binding" evidence="3">
    <location>
        <begin position="20"/>
        <end position="258"/>
    </location>
</feature>
<dbReference type="SUPFAM" id="SSF52540">
    <property type="entry name" value="P-loop containing nucleoside triphosphate hydrolases"/>
    <property type="match status" value="1"/>
</dbReference>
<dbReference type="PIRSF" id="PIRSF003073">
    <property type="entry name" value="DNAC_TnpB_IstB"/>
    <property type="match status" value="1"/>
</dbReference>
<proteinExistence type="predicted"/>
<evidence type="ECO:0000259" key="3">
    <source>
        <dbReference type="Pfam" id="PF01695"/>
    </source>
</evidence>
<dbReference type="NCBIfam" id="NF038214">
    <property type="entry name" value="IS21_help_AAA"/>
    <property type="match status" value="1"/>
</dbReference>
<dbReference type="InterPro" id="IPR028350">
    <property type="entry name" value="DNAC/IstB-like"/>
</dbReference>
<dbReference type="InterPro" id="IPR002611">
    <property type="entry name" value="IstB_ATP-bd"/>
</dbReference>
<dbReference type="InterPro" id="IPR047661">
    <property type="entry name" value="IstB"/>
</dbReference>
<evidence type="ECO:0000256" key="2">
    <source>
        <dbReference type="ARBA" id="ARBA00022840"/>
    </source>
</evidence>
<reference evidence="4 5" key="1">
    <citation type="submission" date="2020-10" db="EMBL/GenBank/DDBJ databases">
        <title>Connecting structure to function with the recovery of over 1000 high-quality activated sludge metagenome-assembled genomes encoding full-length rRNA genes using long-read sequencing.</title>
        <authorList>
            <person name="Singleton C.M."/>
            <person name="Petriglieri F."/>
            <person name="Kristensen J.M."/>
            <person name="Kirkegaard R.H."/>
            <person name="Michaelsen T.Y."/>
            <person name="Andersen M.H."/>
            <person name="Karst S.M."/>
            <person name="Dueholm M.S."/>
            <person name="Nielsen P.H."/>
            <person name="Albertsen M."/>
        </authorList>
    </citation>
    <scope>NUCLEOTIDE SEQUENCE [LARGE SCALE GENOMIC DNA]</scope>
    <source>
        <strain evidence="4">Fred_18-Q3-R57-64_BAT3C.720</strain>
    </source>
</reference>
<keyword evidence="1" id="KW-0547">Nucleotide-binding</keyword>
<dbReference type="AlphaFoldDB" id="A0A935T5Z5"/>
<sequence length="258" mass="29475">MGTDRRTLSPDQAATETLRAQLASLKLPHLLARFEPLAQEAGAEQWSHVEYLARLIEGEAHAREDRSIQRRVGLARFPVLKTLDRFDWNWPGKINRPQIQNLFRLRFIEENGNVIFMANVGLGKSHLSIALGHAACLRGYSVLFTTAVDIINSLSAAQAQGNLKRELRKYLQPRLLVVDELGYLPIDKHGADLLFQIISERYERGALIITTNRAYKHWREIFNQDSTLTSALLDRLLHHSETVVIEGKSYRMKERIEA</sequence>
<accession>A0A935T5Z5</accession>
<dbReference type="InterPro" id="IPR027417">
    <property type="entry name" value="P-loop_NTPase"/>
</dbReference>
<dbReference type="Gene3D" id="3.40.50.300">
    <property type="entry name" value="P-loop containing nucleotide triphosphate hydrolases"/>
    <property type="match status" value="1"/>
</dbReference>
<protein>
    <submittedName>
        <fullName evidence="4">ATP-binding protein</fullName>
    </submittedName>
</protein>
<evidence type="ECO:0000313" key="5">
    <source>
        <dbReference type="Proteomes" id="UP000706151"/>
    </source>
</evidence>
<dbReference type="Pfam" id="PF01695">
    <property type="entry name" value="IstB_IS21"/>
    <property type="match status" value="1"/>
</dbReference>
<gene>
    <name evidence="4" type="ORF">IPK02_06400</name>
</gene>
<dbReference type="PANTHER" id="PTHR30050">
    <property type="entry name" value="CHROMOSOMAL REPLICATION INITIATOR PROTEIN DNAA"/>
    <property type="match status" value="1"/>
</dbReference>
<evidence type="ECO:0000313" key="4">
    <source>
        <dbReference type="EMBL" id="MBK7953618.1"/>
    </source>
</evidence>
<dbReference type="PANTHER" id="PTHR30050:SF4">
    <property type="entry name" value="ATP-BINDING PROTEIN RV3427C IN INSERTION SEQUENCE-RELATED"/>
    <property type="match status" value="1"/>
</dbReference>
<comment type="caution">
    <text evidence="4">The sequence shown here is derived from an EMBL/GenBank/DDBJ whole genome shotgun (WGS) entry which is preliminary data.</text>
</comment>
<dbReference type="CDD" id="cd00009">
    <property type="entry name" value="AAA"/>
    <property type="match status" value="1"/>
</dbReference>
<dbReference type="Proteomes" id="UP000706151">
    <property type="component" value="Unassembled WGS sequence"/>
</dbReference>
<keyword evidence="2 4" id="KW-0067">ATP-binding</keyword>
<name>A0A935T5Z5_9PROT</name>
<dbReference type="GO" id="GO:0006260">
    <property type="term" value="P:DNA replication"/>
    <property type="evidence" value="ECO:0007669"/>
    <property type="project" value="TreeGrafter"/>
</dbReference>
<dbReference type="GO" id="GO:0005524">
    <property type="term" value="F:ATP binding"/>
    <property type="evidence" value="ECO:0007669"/>
    <property type="project" value="UniProtKB-KW"/>
</dbReference>
<dbReference type="EMBL" id="JADJOT010000006">
    <property type="protein sequence ID" value="MBK7953618.1"/>
    <property type="molecule type" value="Genomic_DNA"/>
</dbReference>
<evidence type="ECO:0000256" key="1">
    <source>
        <dbReference type="ARBA" id="ARBA00022741"/>
    </source>
</evidence>
<organism evidence="4 5">
    <name type="scientific">Candidatus Accumulibacter affinis</name>
    <dbReference type="NCBI Taxonomy" id="2954384"/>
    <lineage>
        <taxon>Bacteria</taxon>
        <taxon>Pseudomonadati</taxon>
        <taxon>Pseudomonadota</taxon>
        <taxon>Betaproteobacteria</taxon>
        <taxon>Candidatus Accumulibacter</taxon>
    </lineage>
</organism>